<sequence length="265" mass="30306">MPTATTEQLNAYKFTSVITLLLSIYGSLTYTGIPEGHISFTPYTSSDFLLFIYWGVLYLWQIVYIVQIFFPDEYRISIISVVGWHFPIFNVLTYIWAEFFSSGHFFLSEITLILNFFNILVLYFAHKTFSLRPLGNWLLIHVPIVALPMAWLLNAIFWNGAVWLHIHKTWGRILANVFIWNFLLVPGFFLLVFNDWATGLGFSYLLFALAIGQLENKVFALQWIFAFTIAGILLVWSVVAAIVGGIRLTAGENAPLLVVEEEQTA</sequence>
<feature type="transmembrane region" description="Helical" evidence="1">
    <location>
        <begin position="178"/>
        <end position="211"/>
    </location>
</feature>
<evidence type="ECO:0000313" key="2">
    <source>
        <dbReference type="EMBL" id="EDK42178.1"/>
    </source>
</evidence>
<dbReference type="eggNOG" id="ENOG502REZ6">
    <property type="taxonomic scope" value="Eukaryota"/>
</dbReference>
<dbReference type="InterPro" id="IPR013920">
    <property type="entry name" value="DUF1774_fun"/>
</dbReference>
<evidence type="ECO:0000313" key="3">
    <source>
        <dbReference type="Proteomes" id="UP000001996"/>
    </source>
</evidence>
<dbReference type="PANTHER" id="PTHR37992">
    <property type="entry name" value="EXPRESSED PROTEIN"/>
    <property type="match status" value="1"/>
</dbReference>
<feature type="transmembrane region" description="Helical" evidence="1">
    <location>
        <begin position="223"/>
        <end position="246"/>
    </location>
</feature>
<proteinExistence type="predicted"/>
<feature type="transmembrane region" description="Helical" evidence="1">
    <location>
        <begin position="137"/>
        <end position="158"/>
    </location>
</feature>
<keyword evidence="1" id="KW-0812">Transmembrane</keyword>
<feature type="transmembrane region" description="Helical" evidence="1">
    <location>
        <begin position="12"/>
        <end position="31"/>
    </location>
</feature>
<keyword evidence="3" id="KW-1185">Reference proteome</keyword>
<feature type="transmembrane region" description="Helical" evidence="1">
    <location>
        <begin position="77"/>
        <end position="97"/>
    </location>
</feature>
<dbReference type="PANTHER" id="PTHR37992:SF1">
    <property type="entry name" value="DUF1774-DOMAIN-CONTAINING PROTEIN"/>
    <property type="match status" value="1"/>
</dbReference>
<feature type="transmembrane region" description="Helical" evidence="1">
    <location>
        <begin position="103"/>
        <end position="125"/>
    </location>
</feature>
<reference evidence="2 3" key="1">
    <citation type="journal article" date="2009" name="Nature">
        <title>Evolution of pathogenicity and sexual reproduction in eight Candida genomes.</title>
        <authorList>
            <person name="Butler G."/>
            <person name="Rasmussen M.D."/>
            <person name="Lin M.F."/>
            <person name="Santos M.A."/>
            <person name="Sakthikumar S."/>
            <person name="Munro C.A."/>
            <person name="Rheinbay E."/>
            <person name="Grabherr M."/>
            <person name="Forche A."/>
            <person name="Reedy J.L."/>
            <person name="Agrafioti I."/>
            <person name="Arnaud M.B."/>
            <person name="Bates S."/>
            <person name="Brown A.J."/>
            <person name="Brunke S."/>
            <person name="Costanzo M.C."/>
            <person name="Fitzpatrick D.A."/>
            <person name="de Groot P.W."/>
            <person name="Harris D."/>
            <person name="Hoyer L.L."/>
            <person name="Hube B."/>
            <person name="Klis F.M."/>
            <person name="Kodira C."/>
            <person name="Lennard N."/>
            <person name="Logue M.E."/>
            <person name="Martin R."/>
            <person name="Neiman A.M."/>
            <person name="Nikolaou E."/>
            <person name="Quail M.A."/>
            <person name="Quinn J."/>
            <person name="Santos M.C."/>
            <person name="Schmitzberger F.F."/>
            <person name="Sherlock G."/>
            <person name="Shah P."/>
            <person name="Silverstein K.A."/>
            <person name="Skrzypek M.S."/>
            <person name="Soll D."/>
            <person name="Staggs R."/>
            <person name="Stansfield I."/>
            <person name="Stumpf M.P."/>
            <person name="Sudbery P.E."/>
            <person name="Srikantha T."/>
            <person name="Zeng Q."/>
            <person name="Berman J."/>
            <person name="Berriman M."/>
            <person name="Heitman J."/>
            <person name="Gow N.A."/>
            <person name="Lorenz M.C."/>
            <person name="Birren B.W."/>
            <person name="Kellis M."/>
            <person name="Cuomo C.A."/>
        </authorList>
    </citation>
    <scope>NUCLEOTIDE SEQUENCE [LARGE SCALE GENOMIC DNA]</scope>
    <source>
        <strain evidence="3">ATCC 11503 / BCRC 21390 / CBS 2605 / JCM 1781 / NBRC 1676 / NRRL YB-4239</strain>
    </source>
</reference>
<dbReference type="InParanoid" id="A5DSM0"/>
<evidence type="ECO:0000256" key="1">
    <source>
        <dbReference type="SAM" id="Phobius"/>
    </source>
</evidence>
<accession>A5DSM0</accession>
<dbReference type="EMBL" id="CH981524">
    <property type="protein sequence ID" value="EDK42178.1"/>
    <property type="molecule type" value="Genomic_DNA"/>
</dbReference>
<name>A5DSM0_LODEL</name>
<keyword evidence="1" id="KW-1133">Transmembrane helix</keyword>
<keyword evidence="1" id="KW-0472">Membrane</keyword>
<dbReference type="OMA" id="IWSILVY"/>
<dbReference type="AlphaFoldDB" id="A5DSM0"/>
<dbReference type="KEGG" id="lel:PVL30_000348"/>
<dbReference type="Pfam" id="PF08611">
    <property type="entry name" value="DUF1774"/>
    <property type="match status" value="1"/>
</dbReference>
<gene>
    <name evidence="2" type="ORF">LELG_00356</name>
</gene>
<dbReference type="Proteomes" id="UP000001996">
    <property type="component" value="Unassembled WGS sequence"/>
</dbReference>
<dbReference type="VEuPathDB" id="FungiDB:LELG_00356"/>
<feature type="transmembrane region" description="Helical" evidence="1">
    <location>
        <begin position="51"/>
        <end position="70"/>
    </location>
</feature>
<dbReference type="OrthoDB" id="3342455at2759"/>
<dbReference type="HOGENOM" id="CLU_061220_0_0_1"/>
<evidence type="ECO:0008006" key="4">
    <source>
        <dbReference type="Google" id="ProtNLM"/>
    </source>
</evidence>
<organism evidence="2 3">
    <name type="scientific">Lodderomyces elongisporus (strain ATCC 11503 / CBS 2605 / JCM 1781 / NBRC 1676 / NRRL YB-4239)</name>
    <name type="common">Yeast</name>
    <name type="synonym">Saccharomyces elongisporus</name>
    <dbReference type="NCBI Taxonomy" id="379508"/>
    <lineage>
        <taxon>Eukaryota</taxon>
        <taxon>Fungi</taxon>
        <taxon>Dikarya</taxon>
        <taxon>Ascomycota</taxon>
        <taxon>Saccharomycotina</taxon>
        <taxon>Pichiomycetes</taxon>
        <taxon>Debaryomycetaceae</taxon>
        <taxon>Candida/Lodderomyces clade</taxon>
        <taxon>Lodderomyces</taxon>
    </lineage>
</organism>
<dbReference type="GeneID" id="5234841"/>
<dbReference type="STRING" id="379508.A5DSM0"/>
<protein>
    <recommendedName>
        <fullName evidence="4">DUF1774 domain-containing protein</fullName>
    </recommendedName>
</protein>